<dbReference type="EMBL" id="JACQWF010000282">
    <property type="protein sequence ID" value="MBI4595984.1"/>
    <property type="molecule type" value="Genomic_DNA"/>
</dbReference>
<dbReference type="AlphaFoldDB" id="A0A933GNG6"/>
<proteinExistence type="predicted"/>
<dbReference type="Proteomes" id="UP000772181">
    <property type="component" value="Unassembled WGS sequence"/>
</dbReference>
<sequence length="186" mass="21361">MAELAVIPEKKTYTYEDYAKLPEGAPYQLIGGQLIMTPSPTTYHQKISKRLEFLLYEYAELKNRLGEVYDAPIDVYLEEEETYQPDIIFIAQERLHIIKKEKVEGAPDLVVEILSPSTAYYDLKHKKTIYGKHGVREYWIVDPVEKSIEVYENNKGELLLAAQAIKEGKVISQIVAGFEVELTTIF</sequence>
<accession>A0A933GNG6</accession>
<dbReference type="InterPro" id="IPR012296">
    <property type="entry name" value="Nuclease_put_TT1808"/>
</dbReference>
<dbReference type="GO" id="GO:0004519">
    <property type="term" value="F:endonuclease activity"/>
    <property type="evidence" value="ECO:0007669"/>
    <property type="project" value="UniProtKB-KW"/>
</dbReference>
<evidence type="ECO:0000259" key="1">
    <source>
        <dbReference type="Pfam" id="PF05685"/>
    </source>
</evidence>
<dbReference type="Pfam" id="PF05685">
    <property type="entry name" value="Uma2"/>
    <property type="match status" value="1"/>
</dbReference>
<keyword evidence="2" id="KW-0378">Hydrolase</keyword>
<evidence type="ECO:0000313" key="3">
    <source>
        <dbReference type="Proteomes" id="UP000772181"/>
    </source>
</evidence>
<dbReference type="InterPro" id="IPR008538">
    <property type="entry name" value="Uma2"/>
</dbReference>
<keyword evidence="2" id="KW-0255">Endonuclease</keyword>
<reference evidence="2" key="1">
    <citation type="submission" date="2020-07" db="EMBL/GenBank/DDBJ databases">
        <title>Huge and variable diversity of episymbiotic CPR bacteria and DPANN archaea in groundwater ecosystems.</title>
        <authorList>
            <person name="He C.Y."/>
            <person name="Keren R."/>
            <person name="Whittaker M."/>
            <person name="Farag I.F."/>
            <person name="Doudna J."/>
            <person name="Cate J.H.D."/>
            <person name="Banfield J.F."/>
        </authorList>
    </citation>
    <scope>NUCLEOTIDE SEQUENCE</scope>
    <source>
        <strain evidence="2">NC_groundwater_1482_Ag_S-0.65um_47_24</strain>
    </source>
</reference>
<name>A0A933GNG6_UNCTE</name>
<protein>
    <submittedName>
        <fullName evidence="2">Uma2 family endonuclease</fullName>
    </submittedName>
</protein>
<comment type="caution">
    <text evidence="2">The sequence shown here is derived from an EMBL/GenBank/DDBJ whole genome shotgun (WGS) entry which is preliminary data.</text>
</comment>
<dbReference type="InterPro" id="IPR011335">
    <property type="entry name" value="Restrct_endonuc-II-like"/>
</dbReference>
<dbReference type="SUPFAM" id="SSF52980">
    <property type="entry name" value="Restriction endonuclease-like"/>
    <property type="match status" value="1"/>
</dbReference>
<dbReference type="PANTHER" id="PTHR34107">
    <property type="entry name" value="SLL0198 PROTEIN-RELATED"/>
    <property type="match status" value="1"/>
</dbReference>
<evidence type="ECO:0000313" key="2">
    <source>
        <dbReference type="EMBL" id="MBI4595984.1"/>
    </source>
</evidence>
<keyword evidence="2" id="KW-0540">Nuclease</keyword>
<feature type="domain" description="Putative restriction endonuclease" evidence="1">
    <location>
        <begin position="16"/>
        <end position="179"/>
    </location>
</feature>
<organism evidence="2 3">
    <name type="scientific">Tectimicrobiota bacterium</name>
    <dbReference type="NCBI Taxonomy" id="2528274"/>
    <lineage>
        <taxon>Bacteria</taxon>
        <taxon>Pseudomonadati</taxon>
        <taxon>Nitrospinota/Tectimicrobiota group</taxon>
        <taxon>Candidatus Tectimicrobiota</taxon>
    </lineage>
</organism>
<dbReference type="Gene3D" id="3.90.1570.10">
    <property type="entry name" value="tt1808, chain A"/>
    <property type="match status" value="1"/>
</dbReference>
<gene>
    <name evidence="2" type="ORF">HY730_06350</name>
</gene>
<dbReference type="CDD" id="cd06260">
    <property type="entry name" value="DUF820-like"/>
    <property type="match status" value="1"/>
</dbReference>
<dbReference type="PANTHER" id="PTHR34107:SF4">
    <property type="entry name" value="SLL1222 PROTEIN"/>
    <property type="match status" value="1"/>
</dbReference>